<sequence length="367" mass="39602">MKKRMLGFILSAAMVICLCAGCGADKAAEGKDTKTEKTEETKEEAKKDDAEEEAGDDNILDDVVVDTSRITVKPVENTSGDEIKIAALCVPYGPFWLEVVNGMESAKKLLADYNCTVDLIPLESLDGQLFYDAIQTCIVKEYDVISTFGVSDSICPIVDEATDAGIAVYFYNSDTAQECSRVAFVGQDLYAAGQKAADLMADILGGKGTVGIITGLFSVNAHELRRTGSEDQFKEKYPDIKLLETVECSDNDQVAYNVATDLLTGNPDLSGIICTANGQIGTAQAIEDLGLEGKVKIVCYDYMDEVIEFLRKGTINATISQGPFDQGANPIVYGYNQVITGKPEVAGNVFTALDVITPENVNEYFPE</sequence>
<gene>
    <name evidence="6" type="ORF">DWX41_14545</name>
</gene>
<protein>
    <recommendedName>
        <fullName evidence="5">Periplasmic binding protein domain-containing protein</fullName>
    </recommendedName>
</protein>
<dbReference type="InterPro" id="IPR028082">
    <property type="entry name" value="Peripla_BP_I"/>
</dbReference>
<dbReference type="Proteomes" id="UP000261111">
    <property type="component" value="Unassembled WGS sequence"/>
</dbReference>
<proteinExistence type="inferred from homology"/>
<evidence type="ECO:0000256" key="1">
    <source>
        <dbReference type="ARBA" id="ARBA00004196"/>
    </source>
</evidence>
<feature type="chain" id="PRO_5017695402" description="Periplasmic binding protein domain-containing protein" evidence="4">
    <location>
        <begin position="28"/>
        <end position="367"/>
    </location>
</feature>
<accession>A0A3E2WQG4</accession>
<reference evidence="6 7" key="1">
    <citation type="submission" date="2018-08" db="EMBL/GenBank/DDBJ databases">
        <title>A genome reference for cultivated species of the human gut microbiota.</title>
        <authorList>
            <person name="Zou Y."/>
            <person name="Xue W."/>
            <person name="Luo G."/>
        </authorList>
    </citation>
    <scope>NUCLEOTIDE SEQUENCE [LARGE SCALE GENOMIC DNA]</scope>
    <source>
        <strain evidence="6 7">AF19-21</strain>
    </source>
</reference>
<dbReference type="Pfam" id="PF13407">
    <property type="entry name" value="Peripla_BP_4"/>
    <property type="match status" value="1"/>
</dbReference>
<dbReference type="GO" id="GO:0030288">
    <property type="term" value="C:outer membrane-bounded periplasmic space"/>
    <property type="evidence" value="ECO:0007669"/>
    <property type="project" value="TreeGrafter"/>
</dbReference>
<feature type="domain" description="Periplasmic binding protein" evidence="5">
    <location>
        <begin position="94"/>
        <end position="337"/>
    </location>
</feature>
<evidence type="ECO:0000259" key="5">
    <source>
        <dbReference type="Pfam" id="PF13407"/>
    </source>
</evidence>
<comment type="caution">
    <text evidence="6">The sequence shown here is derived from an EMBL/GenBank/DDBJ whole genome shotgun (WGS) entry which is preliminary data.</text>
</comment>
<feature type="region of interest" description="Disordered" evidence="3">
    <location>
        <begin position="29"/>
        <end position="55"/>
    </location>
</feature>
<comment type="subcellular location">
    <subcellularLocation>
        <location evidence="1">Cell envelope</location>
    </subcellularLocation>
</comment>
<feature type="signal peptide" evidence="4">
    <location>
        <begin position="1"/>
        <end position="27"/>
    </location>
</feature>
<dbReference type="CDD" id="cd01536">
    <property type="entry name" value="PBP1_ABC_sugar_binding-like"/>
    <property type="match status" value="1"/>
</dbReference>
<dbReference type="InterPro" id="IPR050555">
    <property type="entry name" value="Bact_Solute-Bind_Prot2"/>
</dbReference>
<evidence type="ECO:0000256" key="2">
    <source>
        <dbReference type="ARBA" id="ARBA00007639"/>
    </source>
</evidence>
<dbReference type="PANTHER" id="PTHR30036:SF7">
    <property type="entry name" value="ABC TRANSPORTER PERIPLASMIC-BINDING PROTEIN YPHF"/>
    <property type="match status" value="1"/>
</dbReference>
<dbReference type="GO" id="GO:0030246">
    <property type="term" value="F:carbohydrate binding"/>
    <property type="evidence" value="ECO:0007669"/>
    <property type="project" value="TreeGrafter"/>
</dbReference>
<dbReference type="RefSeq" id="WP_025654919.1">
    <property type="nucleotide sequence ID" value="NZ_QVIA01000016.1"/>
</dbReference>
<evidence type="ECO:0000313" key="7">
    <source>
        <dbReference type="Proteomes" id="UP000261111"/>
    </source>
</evidence>
<dbReference type="EMBL" id="QVIA01000016">
    <property type="protein sequence ID" value="RGC29498.1"/>
    <property type="molecule type" value="Genomic_DNA"/>
</dbReference>
<dbReference type="PANTHER" id="PTHR30036">
    <property type="entry name" value="D-XYLOSE-BINDING PERIPLASMIC PROTEIN"/>
    <property type="match status" value="1"/>
</dbReference>
<dbReference type="SUPFAM" id="SSF53822">
    <property type="entry name" value="Periplasmic binding protein-like I"/>
    <property type="match status" value="1"/>
</dbReference>
<keyword evidence="4" id="KW-0732">Signal</keyword>
<dbReference type="AlphaFoldDB" id="A0A3E2WQG4"/>
<evidence type="ECO:0000256" key="3">
    <source>
        <dbReference type="SAM" id="MobiDB-lite"/>
    </source>
</evidence>
<comment type="similarity">
    <text evidence="2">Belongs to the bacterial solute-binding protein 2 family.</text>
</comment>
<feature type="compositionally biased region" description="Basic and acidic residues" evidence="3">
    <location>
        <begin position="29"/>
        <end position="49"/>
    </location>
</feature>
<dbReference type="InterPro" id="IPR025997">
    <property type="entry name" value="SBP_2_dom"/>
</dbReference>
<dbReference type="GeneID" id="93332890"/>
<evidence type="ECO:0000313" key="6">
    <source>
        <dbReference type="EMBL" id="RGC29498.1"/>
    </source>
</evidence>
<dbReference type="Gene3D" id="3.40.50.2300">
    <property type="match status" value="2"/>
</dbReference>
<organism evidence="6 7">
    <name type="scientific">Hungatella hathewayi</name>
    <dbReference type="NCBI Taxonomy" id="154046"/>
    <lineage>
        <taxon>Bacteria</taxon>
        <taxon>Bacillati</taxon>
        <taxon>Bacillota</taxon>
        <taxon>Clostridia</taxon>
        <taxon>Lachnospirales</taxon>
        <taxon>Lachnospiraceae</taxon>
        <taxon>Hungatella</taxon>
    </lineage>
</organism>
<name>A0A3E2WQG4_9FIRM</name>
<evidence type="ECO:0000256" key="4">
    <source>
        <dbReference type="SAM" id="SignalP"/>
    </source>
</evidence>